<dbReference type="Gene3D" id="3.40.50.150">
    <property type="entry name" value="Vaccinia Virus protein VP39"/>
    <property type="match status" value="1"/>
</dbReference>
<dbReference type="OMA" id="ISLEVHW"/>
<dbReference type="Pfam" id="PF13383">
    <property type="entry name" value="Methyltransf_22"/>
    <property type="match status" value="1"/>
</dbReference>
<proteinExistence type="predicted"/>
<evidence type="ECO:0000313" key="3">
    <source>
        <dbReference type="Proteomes" id="UP000008141"/>
    </source>
</evidence>
<sequence length="360" mass="40420">MLTRLKGAAGRCRLRVTLPVALLLAAVALLGLSHHSLQGGGTLFLAVSQQRGVVRRLSQDTQWHRNGSDALATWRSSLLKRMLKLYKATEAAAYYGRSSNTVRRARGQDACLEGRERQRQRMEPAGFHRFALFNPIVRCPDGQLPRRLGDDGDGGKWLCQVAGSGGGRPGHTCVVYSVGSNRQVDFEIAMLKEGCEVHTFDCNSHGQSIYQGRHFFHHLCLGNTNGVRDEQKRFVRLDAAMAMNGHPRVDVLKMDIEGFEFEVLSGFQWLKSCGFPTQISLEVHWNHLYQMTPFHRNPDSWGHLIWPLHRLSLAELAVVFFHLADLGFALVSREDNPLSVQGCCSEFTLIRVEQPAHCHQ</sequence>
<name>E1ZPG7_CHLVA</name>
<dbReference type="InParanoid" id="E1ZPG7"/>
<dbReference type="InterPro" id="IPR025714">
    <property type="entry name" value="Methyltranfer_dom"/>
</dbReference>
<protein>
    <recommendedName>
        <fullName evidence="1">Methyltransferase domain-containing protein</fullName>
    </recommendedName>
</protein>
<dbReference type="OrthoDB" id="2011676at2759"/>
<dbReference type="Proteomes" id="UP000008141">
    <property type="component" value="Unassembled WGS sequence"/>
</dbReference>
<evidence type="ECO:0000313" key="2">
    <source>
        <dbReference type="EMBL" id="EFN52275.1"/>
    </source>
</evidence>
<dbReference type="InterPro" id="IPR026913">
    <property type="entry name" value="METTL24"/>
</dbReference>
<dbReference type="InterPro" id="IPR029063">
    <property type="entry name" value="SAM-dependent_MTases_sf"/>
</dbReference>
<keyword evidence="3" id="KW-1185">Reference proteome</keyword>
<dbReference type="GeneID" id="17351682"/>
<accession>E1ZPG7</accession>
<dbReference type="PANTHER" id="PTHR32026:SF10">
    <property type="entry name" value="METHYLTRANSFERASE-LIKE PROTEIN 24-RELATED"/>
    <property type="match status" value="1"/>
</dbReference>
<dbReference type="STRING" id="554065.E1ZPG7"/>
<dbReference type="KEGG" id="cvr:CHLNCDRAFT_139206"/>
<dbReference type="RefSeq" id="XP_005844377.1">
    <property type="nucleotide sequence ID" value="XM_005844315.1"/>
</dbReference>
<reference evidence="2 3" key="1">
    <citation type="journal article" date="2010" name="Plant Cell">
        <title>The Chlorella variabilis NC64A genome reveals adaptation to photosymbiosis, coevolution with viruses, and cryptic sex.</title>
        <authorList>
            <person name="Blanc G."/>
            <person name="Duncan G."/>
            <person name="Agarkova I."/>
            <person name="Borodovsky M."/>
            <person name="Gurnon J."/>
            <person name="Kuo A."/>
            <person name="Lindquist E."/>
            <person name="Lucas S."/>
            <person name="Pangilinan J."/>
            <person name="Polle J."/>
            <person name="Salamov A."/>
            <person name="Terry A."/>
            <person name="Yamada T."/>
            <person name="Dunigan D.D."/>
            <person name="Grigoriev I.V."/>
            <person name="Claverie J.M."/>
            <person name="Van Etten J.L."/>
        </authorList>
    </citation>
    <scope>NUCLEOTIDE SEQUENCE [LARGE SCALE GENOMIC DNA]</scope>
    <source>
        <strain evidence="2 3">NC64A</strain>
    </source>
</reference>
<evidence type="ECO:0000259" key="1">
    <source>
        <dbReference type="Pfam" id="PF13383"/>
    </source>
</evidence>
<organism evidence="3">
    <name type="scientific">Chlorella variabilis</name>
    <name type="common">Green alga</name>
    <dbReference type="NCBI Taxonomy" id="554065"/>
    <lineage>
        <taxon>Eukaryota</taxon>
        <taxon>Viridiplantae</taxon>
        <taxon>Chlorophyta</taxon>
        <taxon>core chlorophytes</taxon>
        <taxon>Trebouxiophyceae</taxon>
        <taxon>Chlorellales</taxon>
        <taxon>Chlorellaceae</taxon>
        <taxon>Chlorella clade</taxon>
        <taxon>Chlorella</taxon>
    </lineage>
</organism>
<feature type="domain" description="Methyltransferase" evidence="1">
    <location>
        <begin position="134"/>
        <end position="286"/>
    </location>
</feature>
<dbReference type="SUPFAM" id="SSF53335">
    <property type="entry name" value="S-adenosyl-L-methionine-dependent methyltransferases"/>
    <property type="match status" value="1"/>
</dbReference>
<dbReference type="EMBL" id="GL433857">
    <property type="protein sequence ID" value="EFN52275.1"/>
    <property type="molecule type" value="Genomic_DNA"/>
</dbReference>
<dbReference type="PANTHER" id="PTHR32026">
    <property type="entry name" value="METHYLTRANSFERASE-LIKE PROTEIN 24"/>
    <property type="match status" value="1"/>
</dbReference>
<dbReference type="AlphaFoldDB" id="E1ZPG7"/>
<gene>
    <name evidence="2" type="ORF">CHLNCDRAFT_139206</name>
</gene>